<gene>
    <name evidence="1" type="ORF">EH243_14105</name>
</gene>
<dbReference type="RefSeq" id="WP_126159323.1">
    <property type="nucleotide sequence ID" value="NZ_RQXW01000014.1"/>
</dbReference>
<dbReference type="Proteomes" id="UP000283087">
    <property type="component" value="Unassembled WGS sequence"/>
</dbReference>
<accession>A0A430KNC6</accession>
<proteinExistence type="predicted"/>
<sequence length="228" mass="25896">MRWLFLILLLINGVYFGWQLRQSDEPVEGVRQAQVASLKLLSEVDRSTLLPRQVVKAESSAGVSIPDETMCYVVTGIESEVEALDLQERIERLGLNALLLQTDVERVEMFELILNRPADYSQQQALEARLVEQGFNVETEKLGPRDVYVIGRFKTRAALNQARDSVSQQFVVDEYEVMQSLPQYEVWIEANNSLETDNKINEVDGFLDSAIKIEKKLCKRVASTGARD</sequence>
<name>A0A430KNC6_9GAMM</name>
<protein>
    <recommendedName>
        <fullName evidence="3">SPOR domain-containing protein</fullName>
    </recommendedName>
</protein>
<evidence type="ECO:0000313" key="1">
    <source>
        <dbReference type="EMBL" id="RTE64997.1"/>
    </source>
</evidence>
<reference evidence="1 2" key="1">
    <citation type="submission" date="2018-11" db="EMBL/GenBank/DDBJ databases">
        <title>The draft genome sequence of Amphritea opalescens ANRC-JH13T.</title>
        <authorList>
            <person name="Fang Z."/>
            <person name="Zhang Y."/>
            <person name="Han X."/>
        </authorList>
    </citation>
    <scope>NUCLEOTIDE SEQUENCE [LARGE SCALE GENOMIC DNA]</scope>
    <source>
        <strain evidence="1 2">ANRC-JH13</strain>
    </source>
</reference>
<comment type="caution">
    <text evidence="1">The sequence shown here is derived from an EMBL/GenBank/DDBJ whole genome shotgun (WGS) entry which is preliminary data.</text>
</comment>
<organism evidence="1 2">
    <name type="scientific">Amphritea opalescens</name>
    <dbReference type="NCBI Taxonomy" id="2490544"/>
    <lineage>
        <taxon>Bacteria</taxon>
        <taxon>Pseudomonadati</taxon>
        <taxon>Pseudomonadota</taxon>
        <taxon>Gammaproteobacteria</taxon>
        <taxon>Oceanospirillales</taxon>
        <taxon>Oceanospirillaceae</taxon>
        <taxon>Amphritea</taxon>
    </lineage>
</organism>
<dbReference type="AlphaFoldDB" id="A0A430KNC6"/>
<keyword evidence="2" id="KW-1185">Reference proteome</keyword>
<dbReference type="OrthoDB" id="6120292at2"/>
<dbReference type="EMBL" id="RQXW01000014">
    <property type="protein sequence ID" value="RTE64997.1"/>
    <property type="molecule type" value="Genomic_DNA"/>
</dbReference>
<evidence type="ECO:0000313" key="2">
    <source>
        <dbReference type="Proteomes" id="UP000283087"/>
    </source>
</evidence>
<evidence type="ECO:0008006" key="3">
    <source>
        <dbReference type="Google" id="ProtNLM"/>
    </source>
</evidence>